<keyword evidence="2" id="KW-1185">Reference proteome</keyword>
<comment type="caution">
    <text evidence="1">The sequence shown here is derived from an EMBL/GenBank/DDBJ whole genome shotgun (WGS) entry which is preliminary data.</text>
</comment>
<gene>
    <name evidence="1" type="ORF">ACFQ1S_46240</name>
</gene>
<accession>A0ABW3MPL5</accession>
<sequence>MTPVGFSNGPVTHRTTVQLLGYDGKVRRMLGQDLYYLSLDTPNPQWTWNSFPGQQDFVLAHGHYMMVMFVFGDDPSGVEMTTTLVKADVDVTTDSTQTFDMRDARPVRVDAPEPVLPQGTDVLVRHKAATGGEYSVFTSVGIDDRSTLYMDAGAPAPGYSWDYLTAL</sequence>
<feature type="non-terminal residue" evidence="1">
    <location>
        <position position="167"/>
    </location>
</feature>
<organism evidence="1 2">
    <name type="scientific">Kibdelosporangium lantanae</name>
    <dbReference type="NCBI Taxonomy" id="1497396"/>
    <lineage>
        <taxon>Bacteria</taxon>
        <taxon>Bacillati</taxon>
        <taxon>Actinomycetota</taxon>
        <taxon>Actinomycetes</taxon>
        <taxon>Pseudonocardiales</taxon>
        <taxon>Pseudonocardiaceae</taxon>
        <taxon>Kibdelosporangium</taxon>
    </lineage>
</organism>
<name>A0ABW3MPL5_9PSEU</name>
<dbReference type="EMBL" id="JBHTIS010004450">
    <property type="protein sequence ID" value="MFD1052473.1"/>
    <property type="molecule type" value="Genomic_DNA"/>
</dbReference>
<reference evidence="2" key="1">
    <citation type="journal article" date="2019" name="Int. J. Syst. Evol. Microbiol.">
        <title>The Global Catalogue of Microorganisms (GCM) 10K type strain sequencing project: providing services to taxonomists for standard genome sequencing and annotation.</title>
        <authorList>
            <consortium name="The Broad Institute Genomics Platform"/>
            <consortium name="The Broad Institute Genome Sequencing Center for Infectious Disease"/>
            <person name="Wu L."/>
            <person name="Ma J."/>
        </authorList>
    </citation>
    <scope>NUCLEOTIDE SEQUENCE [LARGE SCALE GENOMIC DNA]</scope>
    <source>
        <strain evidence="2">JCM 31486</strain>
    </source>
</reference>
<evidence type="ECO:0000313" key="2">
    <source>
        <dbReference type="Proteomes" id="UP001597045"/>
    </source>
</evidence>
<proteinExistence type="predicted"/>
<protein>
    <submittedName>
        <fullName evidence="1">Uncharacterized protein</fullName>
    </submittedName>
</protein>
<dbReference type="Proteomes" id="UP001597045">
    <property type="component" value="Unassembled WGS sequence"/>
</dbReference>
<evidence type="ECO:0000313" key="1">
    <source>
        <dbReference type="EMBL" id="MFD1052473.1"/>
    </source>
</evidence>